<protein>
    <submittedName>
        <fullName evidence="2">Uncharacterized protein</fullName>
    </submittedName>
</protein>
<sequence>VSSGEDENGKSSYEKSSVDEAHPSTSSRFSYDPPLHHQKKNKGLKIKDKLSVTAENNSGVNKSGSSVTGASSLVSGRHTESSQETNSKASVTSGKYLKGHLTFQVVSILHWKDKVGTSSGWFQVSINFSSRWRKQPFSQDVKDLRQLSPQHQTSSLEALHSLILTFAPKHTGSQTLA</sequence>
<reference evidence="2" key="2">
    <citation type="submission" date="2016-06" db="EMBL/GenBank/DDBJ databases">
        <title>The genome of a short-lived fish provides insights into sex chromosome evolution and the genetic control of aging.</title>
        <authorList>
            <person name="Reichwald K."/>
            <person name="Felder M."/>
            <person name="Petzold A."/>
            <person name="Koch P."/>
            <person name="Groth M."/>
            <person name="Platzer M."/>
        </authorList>
    </citation>
    <scope>NUCLEOTIDE SEQUENCE</scope>
    <source>
        <tissue evidence="2">Brain</tissue>
    </source>
</reference>
<organism evidence="2">
    <name type="scientific">Nothobranchius furzeri</name>
    <name type="common">Turquoise killifish</name>
    <dbReference type="NCBI Taxonomy" id="105023"/>
    <lineage>
        <taxon>Eukaryota</taxon>
        <taxon>Metazoa</taxon>
        <taxon>Chordata</taxon>
        <taxon>Craniata</taxon>
        <taxon>Vertebrata</taxon>
        <taxon>Euteleostomi</taxon>
        <taxon>Actinopterygii</taxon>
        <taxon>Neopterygii</taxon>
        <taxon>Teleostei</taxon>
        <taxon>Neoteleostei</taxon>
        <taxon>Acanthomorphata</taxon>
        <taxon>Ovalentaria</taxon>
        <taxon>Atherinomorphae</taxon>
        <taxon>Cyprinodontiformes</taxon>
        <taxon>Nothobranchiidae</taxon>
        <taxon>Nothobranchius</taxon>
    </lineage>
</organism>
<feature type="non-terminal residue" evidence="2">
    <location>
        <position position="1"/>
    </location>
</feature>
<feature type="compositionally biased region" description="Low complexity" evidence="1">
    <location>
        <begin position="56"/>
        <end position="67"/>
    </location>
</feature>
<proteinExistence type="predicted"/>
<accession>A0A1A8UMC4</accession>
<reference evidence="2" key="1">
    <citation type="submission" date="2016-05" db="EMBL/GenBank/DDBJ databases">
        <authorList>
            <person name="Lavstsen T."/>
            <person name="Jespersen J.S."/>
        </authorList>
    </citation>
    <scope>NUCLEOTIDE SEQUENCE</scope>
    <source>
        <tissue evidence="2">Brain</tissue>
    </source>
</reference>
<dbReference type="AlphaFoldDB" id="A0A1A8UMC4"/>
<feature type="compositionally biased region" description="Polar residues" evidence="1">
    <location>
        <begin position="82"/>
        <end position="91"/>
    </location>
</feature>
<feature type="compositionally biased region" description="Basic and acidic residues" evidence="1">
    <location>
        <begin position="7"/>
        <end position="22"/>
    </location>
</feature>
<dbReference type="EMBL" id="HAEJ01009037">
    <property type="protein sequence ID" value="SBS49494.1"/>
    <property type="molecule type" value="Transcribed_RNA"/>
</dbReference>
<gene>
    <name evidence="2" type="primary">CU457778.1</name>
</gene>
<name>A0A1A8UMC4_NOTFU</name>
<evidence type="ECO:0000256" key="1">
    <source>
        <dbReference type="SAM" id="MobiDB-lite"/>
    </source>
</evidence>
<feature type="region of interest" description="Disordered" evidence="1">
    <location>
        <begin position="1"/>
        <end position="91"/>
    </location>
</feature>
<evidence type="ECO:0000313" key="2">
    <source>
        <dbReference type="EMBL" id="SBS49494.1"/>
    </source>
</evidence>